<dbReference type="InterPro" id="IPR036305">
    <property type="entry name" value="RGS_sf"/>
</dbReference>
<evidence type="ECO:0000313" key="4">
    <source>
        <dbReference type="WBParaSite" id="TCLT_0001042801-mRNA-1"/>
    </source>
</evidence>
<dbReference type="InterPro" id="IPR016137">
    <property type="entry name" value="RGS"/>
</dbReference>
<reference evidence="2 3" key="2">
    <citation type="submission" date="2018-11" db="EMBL/GenBank/DDBJ databases">
        <authorList>
            <consortium name="Pathogen Informatics"/>
        </authorList>
    </citation>
    <scope>NUCLEOTIDE SEQUENCE [LARGE SCALE GENOMIC DNA]</scope>
</reference>
<evidence type="ECO:0000313" key="3">
    <source>
        <dbReference type="Proteomes" id="UP000276776"/>
    </source>
</evidence>
<proteinExistence type="predicted"/>
<protein>
    <submittedName>
        <fullName evidence="4">RGS domain-containing protein</fullName>
    </submittedName>
</protein>
<dbReference type="WBParaSite" id="TCLT_0001042801-mRNA-1">
    <property type="protein sequence ID" value="TCLT_0001042801-mRNA-1"/>
    <property type="gene ID" value="TCLT_0001042801"/>
</dbReference>
<sequence>MLHNSYLPTSVDKLTLKHRITGKDIEYHLIELESLLCFNYVYVVERQPIGKLLFEQFCSTDARKSVAWKFLCKIEEYETSDDDGESRRSLAKLIASLLSSDNDAPCSSHDSLWCSFLPDELIQKFTSTANDASHESEPSSDIFFEAYK</sequence>
<reference evidence="4" key="1">
    <citation type="submission" date="2017-02" db="UniProtKB">
        <authorList>
            <consortium name="WormBaseParasite"/>
        </authorList>
    </citation>
    <scope>IDENTIFICATION</scope>
</reference>
<dbReference type="AlphaFoldDB" id="A0A0N5DB66"/>
<dbReference type="STRING" id="103827.A0A0N5DB66"/>
<feature type="domain" description="RGS" evidence="1">
    <location>
        <begin position="46"/>
        <end position="148"/>
    </location>
</feature>
<dbReference type="EMBL" id="UYYF01005100">
    <property type="protein sequence ID" value="VDN08106.1"/>
    <property type="molecule type" value="Genomic_DNA"/>
</dbReference>
<dbReference type="PROSITE" id="PS50132">
    <property type="entry name" value="RGS"/>
    <property type="match status" value="1"/>
</dbReference>
<evidence type="ECO:0000259" key="1">
    <source>
        <dbReference type="PROSITE" id="PS50132"/>
    </source>
</evidence>
<gene>
    <name evidence="2" type="ORF">TCLT_LOCUS10417</name>
</gene>
<dbReference type="OrthoDB" id="354826at2759"/>
<name>A0A0N5DB66_THECL</name>
<dbReference type="Pfam" id="PF00615">
    <property type="entry name" value="RGS"/>
    <property type="match status" value="1"/>
</dbReference>
<evidence type="ECO:0000313" key="2">
    <source>
        <dbReference type="EMBL" id="VDN08106.1"/>
    </source>
</evidence>
<dbReference type="Gene3D" id="1.10.167.10">
    <property type="entry name" value="Regulator of G-protein Signalling 4, domain 2"/>
    <property type="match status" value="1"/>
</dbReference>
<dbReference type="InterPro" id="IPR044926">
    <property type="entry name" value="RGS_subdomain_2"/>
</dbReference>
<dbReference type="Proteomes" id="UP000276776">
    <property type="component" value="Unassembled WGS sequence"/>
</dbReference>
<organism evidence="4">
    <name type="scientific">Thelazia callipaeda</name>
    <name type="common">Oriental eyeworm</name>
    <name type="synonym">Parasitic nematode</name>
    <dbReference type="NCBI Taxonomy" id="103827"/>
    <lineage>
        <taxon>Eukaryota</taxon>
        <taxon>Metazoa</taxon>
        <taxon>Ecdysozoa</taxon>
        <taxon>Nematoda</taxon>
        <taxon>Chromadorea</taxon>
        <taxon>Rhabditida</taxon>
        <taxon>Spirurina</taxon>
        <taxon>Spiruromorpha</taxon>
        <taxon>Thelazioidea</taxon>
        <taxon>Thelaziidae</taxon>
        <taxon>Thelazia</taxon>
    </lineage>
</organism>
<dbReference type="SUPFAM" id="SSF48097">
    <property type="entry name" value="Regulator of G-protein signaling, RGS"/>
    <property type="match status" value="1"/>
</dbReference>
<keyword evidence="3" id="KW-1185">Reference proteome</keyword>
<accession>A0A0N5DB66</accession>